<protein>
    <recommendedName>
        <fullName evidence="4">IrrE N-terminal-like domain-containing protein</fullName>
    </recommendedName>
</protein>
<feature type="region of interest" description="Disordered" evidence="1">
    <location>
        <begin position="110"/>
        <end position="131"/>
    </location>
</feature>
<dbReference type="Proteomes" id="UP000309174">
    <property type="component" value="Unassembled WGS sequence"/>
</dbReference>
<name>A0A5C4J7V4_9ACTN</name>
<gene>
    <name evidence="2" type="ORF">ETD83_26690</name>
</gene>
<dbReference type="OrthoDB" id="4144896at2"/>
<evidence type="ECO:0008006" key="4">
    <source>
        <dbReference type="Google" id="ProtNLM"/>
    </source>
</evidence>
<proteinExistence type="predicted"/>
<dbReference type="AlphaFoldDB" id="A0A5C4J7V4"/>
<evidence type="ECO:0000256" key="1">
    <source>
        <dbReference type="SAM" id="MobiDB-lite"/>
    </source>
</evidence>
<dbReference type="EMBL" id="VCKW01000158">
    <property type="protein sequence ID" value="TMQ92731.1"/>
    <property type="molecule type" value="Genomic_DNA"/>
</dbReference>
<accession>A0A5C4J7V4</accession>
<dbReference type="RefSeq" id="WP_138647963.1">
    <property type="nucleotide sequence ID" value="NZ_VCKW01000158.1"/>
</dbReference>
<reference evidence="2 3" key="1">
    <citation type="submission" date="2019-05" db="EMBL/GenBank/DDBJ databases">
        <title>Draft genome sequence of Actinomadura sp. 14C53.</title>
        <authorList>
            <person name="Saricaoglu S."/>
            <person name="Isik K."/>
        </authorList>
    </citation>
    <scope>NUCLEOTIDE SEQUENCE [LARGE SCALE GENOMIC DNA]</scope>
    <source>
        <strain evidence="2 3">14C53</strain>
    </source>
</reference>
<organism evidence="2 3">
    <name type="scientific">Actinomadura soli</name>
    <dbReference type="NCBI Taxonomy" id="2508997"/>
    <lineage>
        <taxon>Bacteria</taxon>
        <taxon>Bacillati</taxon>
        <taxon>Actinomycetota</taxon>
        <taxon>Actinomycetes</taxon>
        <taxon>Streptosporangiales</taxon>
        <taxon>Thermomonosporaceae</taxon>
        <taxon>Actinomadura</taxon>
    </lineage>
</organism>
<comment type="caution">
    <text evidence="2">The sequence shown here is derived from an EMBL/GenBank/DDBJ whole genome shotgun (WGS) entry which is preliminary data.</text>
</comment>
<keyword evidence="3" id="KW-1185">Reference proteome</keyword>
<sequence length="131" mass="14413">MYTAMGTTRFHREHIALHEIGHLLAGHQTGVGVGDLASVLLPDLSPTMVRAVLGRTSYTSEQEREAEYFATLLLDRSRPGRSSRRVAAADPAVAAVLGRLEDTWGRRSMLRRGSIETTASPAHEARDEPHR</sequence>
<evidence type="ECO:0000313" key="2">
    <source>
        <dbReference type="EMBL" id="TMQ92731.1"/>
    </source>
</evidence>
<evidence type="ECO:0000313" key="3">
    <source>
        <dbReference type="Proteomes" id="UP000309174"/>
    </source>
</evidence>